<dbReference type="SUPFAM" id="SSF46785">
    <property type="entry name" value="Winged helix' DNA-binding domain"/>
    <property type="match status" value="1"/>
</dbReference>
<dbReference type="GO" id="GO:0003677">
    <property type="term" value="F:DNA binding"/>
    <property type="evidence" value="ECO:0007669"/>
    <property type="project" value="UniProtKB-KW"/>
</dbReference>
<feature type="domain" description="HTH gntR-type" evidence="4">
    <location>
        <begin position="1"/>
        <end position="65"/>
    </location>
</feature>
<evidence type="ECO:0000256" key="1">
    <source>
        <dbReference type="ARBA" id="ARBA00023015"/>
    </source>
</evidence>
<accession>D7BFG8</accession>
<dbReference type="Pfam" id="PF00392">
    <property type="entry name" value="GntR"/>
    <property type="match status" value="1"/>
</dbReference>
<dbReference type="HOGENOM" id="CLU_063236_0_0_0"/>
<dbReference type="PANTHER" id="PTHR44846">
    <property type="entry name" value="MANNOSYL-D-GLYCERATE TRANSPORT/METABOLISM SYSTEM REPRESSOR MNGR-RELATED"/>
    <property type="match status" value="1"/>
</dbReference>
<dbReference type="InterPro" id="IPR000524">
    <property type="entry name" value="Tscrpt_reg_HTH_GntR"/>
</dbReference>
<keyword evidence="6" id="KW-1185">Reference proteome</keyword>
<dbReference type="InterPro" id="IPR036390">
    <property type="entry name" value="WH_DNA-bd_sf"/>
</dbReference>
<gene>
    <name evidence="5" type="ordered locus">Mesil_1636</name>
</gene>
<dbReference type="Pfam" id="PF07702">
    <property type="entry name" value="UTRA"/>
    <property type="match status" value="1"/>
</dbReference>
<organism evidence="5 6">
    <name type="scientific">Allomeiothermus silvanus (strain ATCC 700542 / DSM 9946 / NBRC 106475 / NCIMB 13440 / VI-R2)</name>
    <name type="common">Thermus silvanus</name>
    <dbReference type="NCBI Taxonomy" id="526227"/>
    <lineage>
        <taxon>Bacteria</taxon>
        <taxon>Thermotogati</taxon>
        <taxon>Deinococcota</taxon>
        <taxon>Deinococci</taxon>
        <taxon>Thermales</taxon>
        <taxon>Thermaceae</taxon>
        <taxon>Allomeiothermus</taxon>
    </lineage>
</organism>
<evidence type="ECO:0000256" key="2">
    <source>
        <dbReference type="ARBA" id="ARBA00023125"/>
    </source>
</evidence>
<proteinExistence type="predicted"/>
<dbReference type="SMART" id="SM00866">
    <property type="entry name" value="UTRA"/>
    <property type="match status" value="1"/>
</dbReference>
<dbReference type="SMART" id="SM00345">
    <property type="entry name" value="HTH_GNTR"/>
    <property type="match status" value="1"/>
</dbReference>
<evidence type="ECO:0000313" key="5">
    <source>
        <dbReference type="EMBL" id="ADH63521.1"/>
    </source>
</evidence>
<dbReference type="Gene3D" id="1.10.10.10">
    <property type="entry name" value="Winged helix-like DNA-binding domain superfamily/Winged helix DNA-binding domain"/>
    <property type="match status" value="1"/>
</dbReference>
<keyword evidence="1" id="KW-0805">Transcription regulation</keyword>
<dbReference type="PRINTS" id="PR00035">
    <property type="entry name" value="HTHGNTR"/>
</dbReference>
<dbReference type="PROSITE" id="PS50949">
    <property type="entry name" value="HTH_GNTR"/>
    <property type="match status" value="1"/>
</dbReference>
<sequence>MKYLRVKEAVLRELAKPQPGFPLSENQLSQRFGVSRMTARRALQELEREGYLSRQQGKGSFPAERRFSQGFLRVRPFYEFAAVQGAVPRTQVLVAEPRPAPPEVAEKLGTADTLCVRRLRFLDEEPVILETRYLDAARCGAVLEHDLTAESLHDILVHVLGLPLTRVWQRLEAVALDPEVAALLAQPAGAPGLRLERVTYTLQTPVTWVEYLMRGDRYFFEDTFTPQGERP</sequence>
<keyword evidence="2" id="KW-0238">DNA-binding</keyword>
<dbReference type="RefSeq" id="WP_013158083.1">
    <property type="nucleotide sequence ID" value="NC_014212.1"/>
</dbReference>
<dbReference type="GO" id="GO:0003700">
    <property type="term" value="F:DNA-binding transcription factor activity"/>
    <property type="evidence" value="ECO:0007669"/>
    <property type="project" value="InterPro"/>
</dbReference>
<dbReference type="AlphaFoldDB" id="D7BFG8"/>
<reference evidence="5 6" key="1">
    <citation type="journal article" date="2010" name="Stand. Genomic Sci.">
        <title>Complete genome sequence of Meiothermus silvanus type strain (VI-R2).</title>
        <authorList>
            <person name="Sikorski J."/>
            <person name="Tindall B.J."/>
            <person name="Lowry S."/>
            <person name="Lucas S."/>
            <person name="Nolan M."/>
            <person name="Copeland A."/>
            <person name="Glavina Del Rio T."/>
            <person name="Tice H."/>
            <person name="Cheng J.F."/>
            <person name="Han C."/>
            <person name="Pitluck S."/>
            <person name="Liolios K."/>
            <person name="Ivanova N."/>
            <person name="Mavromatis K."/>
            <person name="Mikhailova N."/>
            <person name="Pati A."/>
            <person name="Goodwin L."/>
            <person name="Chen A."/>
            <person name="Palaniappan K."/>
            <person name="Land M."/>
            <person name="Hauser L."/>
            <person name="Chang Y.J."/>
            <person name="Jeffries C.D."/>
            <person name="Rohde M."/>
            <person name="Goker M."/>
            <person name="Woyke T."/>
            <person name="Bristow J."/>
            <person name="Eisen J.A."/>
            <person name="Markowitz V."/>
            <person name="Hugenholtz P."/>
            <person name="Kyrpides N.C."/>
            <person name="Klenk H.P."/>
            <person name="Lapidus A."/>
        </authorList>
    </citation>
    <scope>NUCLEOTIDE SEQUENCE [LARGE SCALE GENOMIC DNA]</scope>
    <source>
        <strain evidence="6">ATCC 700542 / DSM 9946 / VI-R2</strain>
    </source>
</reference>
<dbReference type="OrthoDB" id="9815017at2"/>
<dbReference type="STRING" id="526227.Mesil_1636"/>
<protein>
    <submittedName>
        <fullName evidence="5">Transcriptional regulator, GntR family</fullName>
    </submittedName>
</protein>
<dbReference type="Gene3D" id="3.40.1410.10">
    <property type="entry name" value="Chorismate lyase-like"/>
    <property type="match status" value="1"/>
</dbReference>
<dbReference type="EMBL" id="CP002042">
    <property type="protein sequence ID" value="ADH63521.1"/>
    <property type="molecule type" value="Genomic_DNA"/>
</dbReference>
<dbReference type="InterPro" id="IPR028978">
    <property type="entry name" value="Chorismate_lyase_/UTRA_dom_sf"/>
</dbReference>
<keyword evidence="3" id="KW-0804">Transcription</keyword>
<dbReference type="eggNOG" id="COG2188">
    <property type="taxonomic scope" value="Bacteria"/>
</dbReference>
<evidence type="ECO:0000256" key="3">
    <source>
        <dbReference type="ARBA" id="ARBA00023163"/>
    </source>
</evidence>
<dbReference type="CDD" id="cd07377">
    <property type="entry name" value="WHTH_GntR"/>
    <property type="match status" value="1"/>
</dbReference>
<dbReference type="InterPro" id="IPR011663">
    <property type="entry name" value="UTRA"/>
</dbReference>
<dbReference type="Proteomes" id="UP000001916">
    <property type="component" value="Chromosome"/>
</dbReference>
<dbReference type="KEGG" id="msv:Mesil_1636"/>
<evidence type="ECO:0000313" key="6">
    <source>
        <dbReference type="Proteomes" id="UP000001916"/>
    </source>
</evidence>
<name>D7BFG8_ALLS1</name>
<evidence type="ECO:0000259" key="4">
    <source>
        <dbReference type="PROSITE" id="PS50949"/>
    </source>
</evidence>
<dbReference type="SUPFAM" id="SSF64288">
    <property type="entry name" value="Chorismate lyase-like"/>
    <property type="match status" value="1"/>
</dbReference>
<dbReference type="GO" id="GO:0045892">
    <property type="term" value="P:negative regulation of DNA-templated transcription"/>
    <property type="evidence" value="ECO:0007669"/>
    <property type="project" value="TreeGrafter"/>
</dbReference>
<dbReference type="InterPro" id="IPR050679">
    <property type="entry name" value="Bact_HTH_transcr_reg"/>
</dbReference>
<dbReference type="InterPro" id="IPR036388">
    <property type="entry name" value="WH-like_DNA-bd_sf"/>
</dbReference>
<dbReference type="PANTHER" id="PTHR44846:SF1">
    <property type="entry name" value="MANNOSYL-D-GLYCERATE TRANSPORT_METABOLISM SYSTEM REPRESSOR MNGR-RELATED"/>
    <property type="match status" value="1"/>
</dbReference>